<evidence type="ECO:0000313" key="1">
    <source>
        <dbReference type="EMBL" id="CAG8693903.1"/>
    </source>
</evidence>
<name>A0ACA9PBK0_9GLOM</name>
<protein>
    <submittedName>
        <fullName evidence="1">5826_t:CDS:1</fullName>
    </submittedName>
</protein>
<dbReference type="Proteomes" id="UP000789860">
    <property type="component" value="Unassembled WGS sequence"/>
</dbReference>
<sequence>GQLSKIKTQFSNCPIMVLIRTCIENNTTDIIKNLQLDLRNIAIVCETSFSYLEIAIEICTKSSKVKMIEEIIDLLNELDRGHAIIYCLTIKGCERILAELQKNNQIEIIIMITIFDIEINSKDVRLIIHTTFPFSMTNLMQETDHVACDGNLV</sequence>
<accession>A0ACA9PBK0</accession>
<proteinExistence type="predicted"/>
<reference evidence="1" key="1">
    <citation type="submission" date="2021-06" db="EMBL/GenBank/DDBJ databases">
        <authorList>
            <person name="Kallberg Y."/>
            <person name="Tangrot J."/>
            <person name="Rosling A."/>
        </authorList>
    </citation>
    <scope>NUCLEOTIDE SEQUENCE</scope>
    <source>
        <strain evidence="1">AU212A</strain>
    </source>
</reference>
<feature type="non-terminal residue" evidence="1">
    <location>
        <position position="153"/>
    </location>
</feature>
<feature type="non-terminal residue" evidence="1">
    <location>
        <position position="1"/>
    </location>
</feature>
<organism evidence="1 2">
    <name type="scientific">Scutellospora calospora</name>
    <dbReference type="NCBI Taxonomy" id="85575"/>
    <lineage>
        <taxon>Eukaryota</taxon>
        <taxon>Fungi</taxon>
        <taxon>Fungi incertae sedis</taxon>
        <taxon>Mucoromycota</taxon>
        <taxon>Glomeromycotina</taxon>
        <taxon>Glomeromycetes</taxon>
        <taxon>Diversisporales</taxon>
        <taxon>Gigasporaceae</taxon>
        <taxon>Scutellospora</taxon>
    </lineage>
</organism>
<comment type="caution">
    <text evidence="1">The sequence shown here is derived from an EMBL/GenBank/DDBJ whole genome shotgun (WGS) entry which is preliminary data.</text>
</comment>
<dbReference type="EMBL" id="CAJVPM010036865">
    <property type="protein sequence ID" value="CAG8693903.1"/>
    <property type="molecule type" value="Genomic_DNA"/>
</dbReference>
<evidence type="ECO:0000313" key="2">
    <source>
        <dbReference type="Proteomes" id="UP000789860"/>
    </source>
</evidence>
<keyword evidence="2" id="KW-1185">Reference proteome</keyword>
<gene>
    <name evidence="1" type="ORF">SCALOS_LOCUS10240</name>
</gene>